<gene>
    <name evidence="4" type="ORF">FHL15_011321</name>
</gene>
<accession>A0A553HIK3</accession>
<dbReference type="Pfam" id="PF02668">
    <property type="entry name" value="TauD"/>
    <property type="match status" value="1"/>
</dbReference>
<keyword evidence="5" id="KW-1185">Reference proteome</keyword>
<reference evidence="5" key="1">
    <citation type="submission" date="2019-06" db="EMBL/GenBank/DDBJ databases">
        <title>Draft genome sequence of the griseofulvin-producing fungus Xylaria cubensis strain G536.</title>
        <authorList>
            <person name="Mead M.E."/>
            <person name="Raja H.A."/>
            <person name="Steenwyk J.L."/>
            <person name="Knowles S.L."/>
            <person name="Oberlies N.H."/>
            <person name="Rokas A."/>
        </authorList>
    </citation>
    <scope>NUCLEOTIDE SEQUENCE [LARGE SCALE GENOMIC DNA]</scope>
    <source>
        <strain evidence="5">G536</strain>
    </source>
</reference>
<feature type="domain" description="TauD/TfdA-like" evidence="3">
    <location>
        <begin position="477"/>
        <end position="724"/>
    </location>
</feature>
<dbReference type="STRING" id="2512241.A0A553HIK3"/>
<dbReference type="EMBL" id="VFLP01000122">
    <property type="protein sequence ID" value="TRX87783.1"/>
    <property type="molecule type" value="Genomic_DNA"/>
</dbReference>
<evidence type="ECO:0000313" key="4">
    <source>
        <dbReference type="EMBL" id="TRX87783.1"/>
    </source>
</evidence>
<dbReference type="Pfam" id="PF05141">
    <property type="entry name" value="DIT1_PvcA"/>
    <property type="match status" value="1"/>
</dbReference>
<sequence>MAIKFRADEVSQRTVVQSYLKFLSPREDVHIIQGLGNIVDDSVQSAVEKLGSNISLPGTVATILQTKDESTVTVSSCEVESGPTQTSDNENESATETERSYVDSSATSEHGTKPAGSTPPPPKSIMERARAAALVLNRYRIEYKHDKELPKSIKFSQTQIQAALEQNKAIELVIPAFPFKSPNRKEKVLGALPDEAERVALLHLNGLCLAIKDAANCDAYLTIVSDGITYNDILGVSDQEVWRYGQHLRQLAEDNGCQYIRFSRICDLVGTEHASENLTEEMYLDKVPEFRRLLEANGPADFDVVDAIANDPDILKTYRGYRRFLETDLTRNGRSKSEQGRQIGEVAKAMITRGKAFAAIISSKYSDFIRLSIHPSQDTNKVSIATLPQDNQAVATPWHGALVRGLNGSISILHAATVPALTHDLIYDADGRPSYFRERSDAFDWPNMNVTFEYLYPCGIVVKPAPGHQYPLSMLDMQKVRKLAIGCSPIVLRGFSNTKNEQEFVAKAWHLGPVVPFRGHTIEVVRNEANRDPKSNNVSSAEAMPMHYDGIFVTKMVKDEETGLEKRIITAPHFQYFVSQSAAQPGDGYTLFTSSDLFVRHLPRNNPIEKLEKLKWTCRTHGFFASTLDDMDLVVKHPTKNTPCIRWHESWPQWKTNFGHTDVSIDNDGGSQKVVDLVNSLAYDRRVCLRFAWQEGDVLVNDNISMLHTRTSFSTEHPRELWRIHTN</sequence>
<feature type="region of interest" description="Disordered" evidence="2">
    <location>
        <begin position="72"/>
        <end position="125"/>
    </location>
</feature>
<keyword evidence="1" id="KW-0560">Oxidoreductase</keyword>
<dbReference type="OrthoDB" id="429813at2759"/>
<evidence type="ECO:0000259" key="3">
    <source>
        <dbReference type="Pfam" id="PF02668"/>
    </source>
</evidence>
<evidence type="ECO:0000256" key="1">
    <source>
        <dbReference type="ARBA" id="ARBA00023002"/>
    </source>
</evidence>
<dbReference type="InterPro" id="IPR042098">
    <property type="entry name" value="TauD-like_sf"/>
</dbReference>
<dbReference type="AlphaFoldDB" id="A0A553HIK3"/>
<proteinExistence type="predicted"/>
<organism evidence="4 5">
    <name type="scientific">Xylaria flabelliformis</name>
    <dbReference type="NCBI Taxonomy" id="2512241"/>
    <lineage>
        <taxon>Eukaryota</taxon>
        <taxon>Fungi</taxon>
        <taxon>Dikarya</taxon>
        <taxon>Ascomycota</taxon>
        <taxon>Pezizomycotina</taxon>
        <taxon>Sordariomycetes</taxon>
        <taxon>Xylariomycetidae</taxon>
        <taxon>Xylariales</taxon>
        <taxon>Xylariaceae</taxon>
        <taxon>Xylaria</taxon>
    </lineage>
</organism>
<evidence type="ECO:0000313" key="5">
    <source>
        <dbReference type="Proteomes" id="UP000319160"/>
    </source>
</evidence>
<comment type="caution">
    <text evidence="4">The sequence shown here is derived from an EMBL/GenBank/DDBJ whole genome shotgun (WGS) entry which is preliminary data.</text>
</comment>
<dbReference type="InterPro" id="IPR003819">
    <property type="entry name" value="TauD/TfdA-like"/>
</dbReference>
<protein>
    <recommendedName>
        <fullName evidence="3">TauD/TfdA-like domain-containing protein</fullName>
    </recommendedName>
</protein>
<dbReference type="PANTHER" id="PTHR37285">
    <property type="entry name" value="SPORE WALL MATURATION PROTEIN DIT1"/>
    <property type="match status" value="1"/>
</dbReference>
<dbReference type="SUPFAM" id="SSF51197">
    <property type="entry name" value="Clavaminate synthase-like"/>
    <property type="match status" value="1"/>
</dbReference>
<evidence type="ECO:0000256" key="2">
    <source>
        <dbReference type="SAM" id="MobiDB-lite"/>
    </source>
</evidence>
<feature type="compositionally biased region" description="Low complexity" evidence="2">
    <location>
        <begin position="72"/>
        <end position="81"/>
    </location>
</feature>
<name>A0A553HIK3_9PEZI</name>
<dbReference type="Proteomes" id="UP000319160">
    <property type="component" value="Unassembled WGS sequence"/>
</dbReference>
<dbReference type="Gene3D" id="3.60.130.10">
    <property type="entry name" value="Clavaminate synthase-like"/>
    <property type="match status" value="1"/>
</dbReference>
<dbReference type="InterPro" id="IPR007817">
    <property type="entry name" value="Isocyanide_synthase_DIT1"/>
</dbReference>
<dbReference type="PANTHER" id="PTHR37285:SF5">
    <property type="entry name" value="SPORE WALL MATURATION PROTEIN DIT1"/>
    <property type="match status" value="1"/>
</dbReference>
<dbReference type="GO" id="GO:0016491">
    <property type="term" value="F:oxidoreductase activity"/>
    <property type="evidence" value="ECO:0007669"/>
    <property type="project" value="UniProtKB-KW"/>
</dbReference>